<evidence type="ECO:0000256" key="1">
    <source>
        <dbReference type="ARBA" id="ARBA00004651"/>
    </source>
</evidence>
<dbReference type="PROSITE" id="PS50283">
    <property type="entry name" value="NA_SOLUT_SYMP_3"/>
    <property type="match status" value="1"/>
</dbReference>
<evidence type="ECO:0000256" key="8">
    <source>
        <dbReference type="ARBA" id="ARBA00023053"/>
    </source>
</evidence>
<evidence type="ECO:0000256" key="7">
    <source>
        <dbReference type="ARBA" id="ARBA00022989"/>
    </source>
</evidence>
<dbReference type="PANTHER" id="PTHR48086">
    <property type="entry name" value="SODIUM/PROLINE SYMPORTER-RELATED"/>
    <property type="match status" value="1"/>
</dbReference>
<dbReference type="EMBL" id="JBHTJV010000002">
    <property type="protein sequence ID" value="MFD0914793.1"/>
    <property type="molecule type" value="Genomic_DNA"/>
</dbReference>
<evidence type="ECO:0000256" key="5">
    <source>
        <dbReference type="ARBA" id="ARBA00022692"/>
    </source>
</evidence>
<keyword evidence="6" id="KW-0769">Symport</keyword>
<name>A0ABW3FBG0_9HYPH</name>
<evidence type="ECO:0000256" key="4">
    <source>
        <dbReference type="ARBA" id="ARBA00022475"/>
    </source>
</evidence>
<comment type="catalytic activity">
    <reaction evidence="12">
        <text>L-proline(in) + Na(+)(in) = L-proline(out) + Na(+)(out)</text>
        <dbReference type="Rhea" id="RHEA:28967"/>
        <dbReference type="ChEBI" id="CHEBI:29101"/>
        <dbReference type="ChEBI" id="CHEBI:60039"/>
    </reaction>
</comment>
<feature type="transmembrane region" description="Helical" evidence="14">
    <location>
        <begin position="67"/>
        <end position="87"/>
    </location>
</feature>
<feature type="transmembrane region" description="Helical" evidence="14">
    <location>
        <begin position="290"/>
        <end position="313"/>
    </location>
</feature>
<keyword evidence="4" id="KW-1003">Cell membrane</keyword>
<keyword evidence="5 14" id="KW-0812">Transmembrane</keyword>
<keyword evidence="11" id="KW-0739">Sodium transport</keyword>
<evidence type="ECO:0000256" key="2">
    <source>
        <dbReference type="ARBA" id="ARBA00006434"/>
    </source>
</evidence>
<dbReference type="PANTHER" id="PTHR48086:SF3">
    <property type="entry name" value="SODIUM_PROLINE SYMPORTER"/>
    <property type="match status" value="1"/>
</dbReference>
<feature type="transmembrane region" description="Helical" evidence="14">
    <location>
        <begin position="177"/>
        <end position="199"/>
    </location>
</feature>
<feature type="transmembrane region" description="Helical" evidence="14">
    <location>
        <begin position="350"/>
        <end position="370"/>
    </location>
</feature>
<feature type="transmembrane region" description="Helical" evidence="14">
    <location>
        <begin position="37"/>
        <end position="60"/>
    </location>
</feature>
<comment type="caution">
    <text evidence="15">The sequence shown here is derived from an EMBL/GenBank/DDBJ whole genome shotgun (WGS) entry which is preliminary data.</text>
</comment>
<feature type="transmembrane region" description="Helical" evidence="14">
    <location>
        <begin position="249"/>
        <end position="269"/>
    </location>
</feature>
<evidence type="ECO:0000313" key="15">
    <source>
        <dbReference type="EMBL" id="MFD0914793.1"/>
    </source>
</evidence>
<dbReference type="RefSeq" id="WP_377210655.1">
    <property type="nucleotide sequence ID" value="NZ_JBHTJV010000002.1"/>
</dbReference>
<evidence type="ECO:0000256" key="6">
    <source>
        <dbReference type="ARBA" id="ARBA00022847"/>
    </source>
</evidence>
<comment type="similarity">
    <text evidence="2 13">Belongs to the sodium:solute symporter (SSF) (TC 2.A.21) family.</text>
</comment>
<comment type="subcellular location">
    <subcellularLocation>
        <location evidence="1">Cell membrane</location>
        <topology evidence="1">Multi-pass membrane protein</topology>
    </subcellularLocation>
</comment>
<evidence type="ECO:0000256" key="11">
    <source>
        <dbReference type="ARBA" id="ARBA00023201"/>
    </source>
</evidence>
<evidence type="ECO:0000256" key="13">
    <source>
        <dbReference type="RuleBase" id="RU362091"/>
    </source>
</evidence>
<sequence>MLSIGLVAVLAMPLVLAVVRSRHVDAHAFAFNNGATNLLSSACSVVCSNVGIGTFVAIYLFTQASPLIGISIAISYTLGLLLCAWLAPRIHAQCCETGTYALVDLIVVRHGDNSIWPVWLPISLIFLLRSAVQLAALTVILSEATQLSPFLSLIIATASVAVYSIVGGYQAATNTDVIQAAVLLALVAVLIAGFSAFQAEPRPFLDLGPHNISLLIGIVLFVPITPVLAVDNWHRMATARDASIARGAFVVAAPLCAVVYGAVWWAGMLPSPTGDVLQSFRTFMPSEKAWLADLLFMVAIISSIDTFVMPLISSFERLGAGLAKMRVAVTVLFFVTATLAWLAGDILSTVIAAFSSLTVLLPCVLGAFFLSRPTTEAAWISLNAGVATTLMLTLVLPDAASLIGFAISAITYWAVDRFQRSRIR</sequence>
<evidence type="ECO:0000313" key="16">
    <source>
        <dbReference type="Proteomes" id="UP001597101"/>
    </source>
</evidence>
<keyword evidence="7 14" id="KW-1133">Transmembrane helix</keyword>
<reference evidence="16" key="1">
    <citation type="journal article" date="2019" name="Int. J. Syst. Evol. Microbiol.">
        <title>The Global Catalogue of Microorganisms (GCM) 10K type strain sequencing project: providing services to taxonomists for standard genome sequencing and annotation.</title>
        <authorList>
            <consortium name="The Broad Institute Genomics Platform"/>
            <consortium name="The Broad Institute Genome Sequencing Center for Infectious Disease"/>
            <person name="Wu L."/>
            <person name="Ma J."/>
        </authorList>
    </citation>
    <scope>NUCLEOTIDE SEQUENCE [LARGE SCALE GENOMIC DNA]</scope>
    <source>
        <strain evidence="16">CCUG 60023</strain>
    </source>
</reference>
<dbReference type="Proteomes" id="UP001597101">
    <property type="component" value="Unassembled WGS sequence"/>
</dbReference>
<evidence type="ECO:0008006" key="17">
    <source>
        <dbReference type="Google" id="ProtNLM"/>
    </source>
</evidence>
<keyword evidence="9" id="KW-0406">Ion transport</keyword>
<evidence type="ECO:0000256" key="3">
    <source>
        <dbReference type="ARBA" id="ARBA00022448"/>
    </source>
</evidence>
<gene>
    <name evidence="15" type="ORF">ACFQ14_00060</name>
</gene>
<evidence type="ECO:0000256" key="10">
    <source>
        <dbReference type="ARBA" id="ARBA00023136"/>
    </source>
</evidence>
<feature type="transmembrane region" description="Helical" evidence="14">
    <location>
        <begin position="211"/>
        <end position="229"/>
    </location>
</feature>
<keyword evidence="8" id="KW-0915">Sodium</keyword>
<feature type="transmembrane region" description="Helical" evidence="14">
    <location>
        <begin position="390"/>
        <end position="415"/>
    </location>
</feature>
<feature type="transmembrane region" description="Helical" evidence="14">
    <location>
        <begin position="150"/>
        <end position="171"/>
    </location>
</feature>
<protein>
    <recommendedName>
        <fullName evidence="17">Na+/proline symporter</fullName>
    </recommendedName>
</protein>
<organism evidence="15 16">
    <name type="scientific">Pseudahrensia aquimaris</name>
    <dbReference type="NCBI Taxonomy" id="744461"/>
    <lineage>
        <taxon>Bacteria</taxon>
        <taxon>Pseudomonadati</taxon>
        <taxon>Pseudomonadota</taxon>
        <taxon>Alphaproteobacteria</taxon>
        <taxon>Hyphomicrobiales</taxon>
        <taxon>Ahrensiaceae</taxon>
        <taxon>Pseudahrensia</taxon>
    </lineage>
</organism>
<dbReference type="InterPro" id="IPR050277">
    <property type="entry name" value="Sodium:Solute_Symporter"/>
</dbReference>
<evidence type="ECO:0000256" key="14">
    <source>
        <dbReference type="SAM" id="Phobius"/>
    </source>
</evidence>
<feature type="transmembrane region" description="Helical" evidence="14">
    <location>
        <begin position="325"/>
        <end position="343"/>
    </location>
</feature>
<feature type="transmembrane region" description="Helical" evidence="14">
    <location>
        <begin position="118"/>
        <end position="141"/>
    </location>
</feature>
<dbReference type="InterPro" id="IPR001734">
    <property type="entry name" value="Na/solute_symporter"/>
</dbReference>
<dbReference type="InterPro" id="IPR038377">
    <property type="entry name" value="Na/Glc_symporter_sf"/>
</dbReference>
<dbReference type="Gene3D" id="1.20.1730.10">
    <property type="entry name" value="Sodium/glucose cotransporter"/>
    <property type="match status" value="1"/>
</dbReference>
<evidence type="ECO:0000256" key="9">
    <source>
        <dbReference type="ARBA" id="ARBA00023065"/>
    </source>
</evidence>
<keyword evidence="16" id="KW-1185">Reference proteome</keyword>
<keyword evidence="3" id="KW-0813">Transport</keyword>
<proteinExistence type="inferred from homology"/>
<keyword evidence="10 14" id="KW-0472">Membrane</keyword>
<dbReference type="Pfam" id="PF00474">
    <property type="entry name" value="SSF"/>
    <property type="match status" value="1"/>
</dbReference>
<accession>A0ABW3FBG0</accession>
<evidence type="ECO:0000256" key="12">
    <source>
        <dbReference type="ARBA" id="ARBA00033708"/>
    </source>
</evidence>